<evidence type="ECO:0000259" key="7">
    <source>
        <dbReference type="PROSITE" id="PS50109"/>
    </source>
</evidence>
<feature type="domain" description="Macro" evidence="8">
    <location>
        <begin position="82"/>
        <end position="220"/>
    </location>
</feature>
<proteinExistence type="predicted"/>
<evidence type="ECO:0000256" key="2">
    <source>
        <dbReference type="ARBA" id="ARBA00022679"/>
    </source>
</evidence>
<protein>
    <submittedName>
        <fullName evidence="9">Two component histidine kinase, putative</fullName>
    </submittedName>
</protein>
<dbReference type="InterPro" id="IPR036890">
    <property type="entry name" value="HATPase_C_sf"/>
</dbReference>
<feature type="non-terminal residue" evidence="9">
    <location>
        <position position="1"/>
    </location>
</feature>
<comment type="caution">
    <text evidence="9">The sequence shown here is derived from an EMBL/GenBank/DDBJ whole genome shotgun (WGS) entry which is preliminary data.</text>
</comment>
<dbReference type="AlphaFoldDB" id="A0A699S905"/>
<dbReference type="PROSITE" id="PS51154">
    <property type="entry name" value="MACRO"/>
    <property type="match status" value="1"/>
</dbReference>
<dbReference type="GO" id="GO:0000160">
    <property type="term" value="P:phosphorelay signal transduction system"/>
    <property type="evidence" value="ECO:0007669"/>
    <property type="project" value="UniProtKB-KW"/>
</dbReference>
<gene>
    <name evidence="9" type="ORF">Tci_865911</name>
</gene>
<evidence type="ECO:0000256" key="4">
    <source>
        <dbReference type="ARBA" id="ARBA00022777"/>
    </source>
</evidence>
<dbReference type="PANTHER" id="PTHR43065:SF10">
    <property type="entry name" value="PEROXIDE STRESS-ACTIVATED HISTIDINE KINASE MAK3"/>
    <property type="match status" value="1"/>
</dbReference>
<evidence type="ECO:0000256" key="6">
    <source>
        <dbReference type="ARBA" id="ARBA00023012"/>
    </source>
</evidence>
<evidence type="ECO:0000256" key="3">
    <source>
        <dbReference type="ARBA" id="ARBA00022741"/>
    </source>
</evidence>
<keyword evidence="2" id="KW-0808">Transferase</keyword>
<dbReference type="Gene3D" id="3.40.220.10">
    <property type="entry name" value="Leucine Aminopeptidase, subunit E, domain 1"/>
    <property type="match status" value="1"/>
</dbReference>
<dbReference type="PROSITE" id="PS50109">
    <property type="entry name" value="HIS_KIN"/>
    <property type="match status" value="1"/>
</dbReference>
<dbReference type="GO" id="GO:0005524">
    <property type="term" value="F:ATP binding"/>
    <property type="evidence" value="ECO:0007669"/>
    <property type="project" value="UniProtKB-KW"/>
</dbReference>
<keyword evidence="4 9" id="KW-0418">Kinase</keyword>
<dbReference type="SMART" id="SM00387">
    <property type="entry name" value="HATPase_c"/>
    <property type="match status" value="1"/>
</dbReference>
<dbReference type="Pfam" id="PF02518">
    <property type="entry name" value="HATPase_c"/>
    <property type="match status" value="1"/>
</dbReference>
<keyword evidence="1" id="KW-0597">Phosphoprotein</keyword>
<feature type="non-terminal residue" evidence="9">
    <location>
        <position position="220"/>
    </location>
</feature>
<name>A0A699S905_TANCI</name>
<keyword evidence="3" id="KW-0547">Nucleotide-binding</keyword>
<sequence length="220" mass="23351">DDLGELCLSLPDAESCTVFADESLLVRTFNNLLLNAKQAVPPGRPPRQEVALKCSPGKVLITIADNGSGIAEDVRDKVFRPNFTTKATGSGIGLAVAKRGDLIQKARAGEFDVIVHGCNCFCTMGAGIAKTIKQVFPAAYEADLATAAGDASKLGTYSQASVEVNGKPLTILNAYTQHQWRGPGRLVDYDAVRQAFRLIKQNFQGQRIGYPAIGAGLAKG</sequence>
<dbReference type="GO" id="GO:0004672">
    <property type="term" value="F:protein kinase activity"/>
    <property type="evidence" value="ECO:0007669"/>
    <property type="project" value="UniProtKB-ARBA"/>
</dbReference>
<dbReference type="Gene3D" id="3.30.565.10">
    <property type="entry name" value="Histidine kinase-like ATPase, C-terminal domain"/>
    <property type="match status" value="1"/>
</dbReference>
<dbReference type="InterPro" id="IPR043472">
    <property type="entry name" value="Macro_dom-like"/>
</dbReference>
<keyword evidence="5" id="KW-0067">ATP-binding</keyword>
<feature type="domain" description="Histidine kinase" evidence="7">
    <location>
        <begin position="1"/>
        <end position="99"/>
    </location>
</feature>
<dbReference type="InterPro" id="IPR003594">
    <property type="entry name" value="HATPase_dom"/>
</dbReference>
<organism evidence="9">
    <name type="scientific">Tanacetum cinerariifolium</name>
    <name type="common">Dalmatian daisy</name>
    <name type="synonym">Chrysanthemum cinerariifolium</name>
    <dbReference type="NCBI Taxonomy" id="118510"/>
    <lineage>
        <taxon>Eukaryota</taxon>
        <taxon>Viridiplantae</taxon>
        <taxon>Streptophyta</taxon>
        <taxon>Embryophyta</taxon>
        <taxon>Tracheophyta</taxon>
        <taxon>Spermatophyta</taxon>
        <taxon>Magnoliopsida</taxon>
        <taxon>eudicotyledons</taxon>
        <taxon>Gunneridae</taxon>
        <taxon>Pentapetalae</taxon>
        <taxon>asterids</taxon>
        <taxon>campanulids</taxon>
        <taxon>Asterales</taxon>
        <taxon>Asteraceae</taxon>
        <taxon>Asteroideae</taxon>
        <taxon>Anthemideae</taxon>
        <taxon>Anthemidinae</taxon>
        <taxon>Tanacetum</taxon>
    </lineage>
</organism>
<dbReference type="PRINTS" id="PR00344">
    <property type="entry name" value="BCTRLSENSOR"/>
</dbReference>
<dbReference type="InterPro" id="IPR004358">
    <property type="entry name" value="Sig_transdc_His_kin-like_C"/>
</dbReference>
<keyword evidence="6" id="KW-0902">Two-component regulatory system</keyword>
<dbReference type="InterPro" id="IPR005467">
    <property type="entry name" value="His_kinase_dom"/>
</dbReference>
<evidence type="ECO:0000313" key="9">
    <source>
        <dbReference type="EMBL" id="GFC93941.1"/>
    </source>
</evidence>
<evidence type="ECO:0000256" key="1">
    <source>
        <dbReference type="ARBA" id="ARBA00022553"/>
    </source>
</evidence>
<reference evidence="9" key="1">
    <citation type="journal article" date="2019" name="Sci. Rep.">
        <title>Draft genome of Tanacetum cinerariifolium, the natural source of mosquito coil.</title>
        <authorList>
            <person name="Yamashiro T."/>
            <person name="Shiraishi A."/>
            <person name="Satake H."/>
            <person name="Nakayama K."/>
        </authorList>
    </citation>
    <scope>NUCLEOTIDE SEQUENCE</scope>
</reference>
<evidence type="ECO:0000256" key="5">
    <source>
        <dbReference type="ARBA" id="ARBA00022840"/>
    </source>
</evidence>
<dbReference type="SUPFAM" id="SSF55874">
    <property type="entry name" value="ATPase domain of HSP90 chaperone/DNA topoisomerase II/histidine kinase"/>
    <property type="match status" value="1"/>
</dbReference>
<dbReference type="InterPro" id="IPR002589">
    <property type="entry name" value="Macro_dom"/>
</dbReference>
<dbReference type="PANTHER" id="PTHR43065">
    <property type="entry name" value="SENSOR HISTIDINE KINASE"/>
    <property type="match status" value="1"/>
</dbReference>
<evidence type="ECO:0000259" key="8">
    <source>
        <dbReference type="PROSITE" id="PS51154"/>
    </source>
</evidence>
<dbReference type="EMBL" id="BKCJ011146171">
    <property type="protein sequence ID" value="GFC93941.1"/>
    <property type="molecule type" value="Genomic_DNA"/>
</dbReference>
<accession>A0A699S905</accession>
<dbReference type="SUPFAM" id="SSF52949">
    <property type="entry name" value="Macro domain-like"/>
    <property type="match status" value="1"/>
</dbReference>